<sequence length="609" mass="67423">MADRIEDYAIIGDTETVALVGRTGSIDWWCTPRIDSGACFAALLGDESHGRWLLRPAEEIVSVRRWYRHDTLVLETEYETASGTVAVVDFMAPPDAHPRIFRVVEGRTGTVPMTMDLAVRYDYGSITPWVNSVPGGQTLVAGADGLRLHSGVPVEGKDMRTVADFTCSEDQTLGFSLVWYDSLTDPPLPLDALAACSRAESWWREWAGRCSYEGDWSDEVLRSLITLKALSYSPSGAIAAAATTSLPELVGGVRNWDYRYSWLRDASFALQALVLSGYDSEAQAWYRWLRRAVAGSPGEFQIMYGVRGERRLTEIELDWLPGYEDSRPVRIGNAASDQFQLDVFGEVLDASWTAVKADLVTHPEDLPALRHQQDAMLPALMEHLEKVWQDPDEGIWEIRGPRRHFVHSKVMAWVAFDRAVRIAERLALTDVVPVQRWAELRDAVHAEVCEKGWSDAKNSFVQFYGADVVDASLLMLARVGFLPHDDPRIVGTVEAVEADLLVDGLLMRYPMTVEHAVDGLPPGEGAFVMTTFWLVDALALIGRTADARALFERLLALRNDVGLLAEEYDPAAGRMLGNFPQAFSHLGLIVSAANLSMGEAGPFGDVPQP</sequence>
<dbReference type="InterPro" id="IPR045582">
    <property type="entry name" value="Trehalase-like_N"/>
</dbReference>
<name>A0A5Q6RJY0_9ACTN</name>
<evidence type="ECO:0000259" key="2">
    <source>
        <dbReference type="Pfam" id="PF19291"/>
    </source>
</evidence>
<dbReference type="GO" id="GO:0005975">
    <property type="term" value="P:carbohydrate metabolic process"/>
    <property type="evidence" value="ECO:0007669"/>
    <property type="project" value="InterPro"/>
</dbReference>
<dbReference type="InterPro" id="IPR012341">
    <property type="entry name" value="6hp_glycosidase-like_sf"/>
</dbReference>
<organism evidence="3 4">
    <name type="scientific">Mumia zhuanghuii</name>
    <dbReference type="NCBI Taxonomy" id="2585211"/>
    <lineage>
        <taxon>Bacteria</taxon>
        <taxon>Bacillati</taxon>
        <taxon>Actinomycetota</taxon>
        <taxon>Actinomycetes</taxon>
        <taxon>Propionibacteriales</taxon>
        <taxon>Nocardioidaceae</taxon>
        <taxon>Mumia</taxon>
    </lineage>
</organism>
<dbReference type="PANTHER" id="PTHR31616:SF0">
    <property type="entry name" value="GLUCAN 1,4-ALPHA-GLUCOSIDASE"/>
    <property type="match status" value="1"/>
</dbReference>
<feature type="domain" description="Trehalase-like N-terminal" evidence="2">
    <location>
        <begin position="2"/>
        <end position="150"/>
    </location>
</feature>
<gene>
    <name evidence="3" type="ORF">FE697_021090</name>
</gene>
<dbReference type="SUPFAM" id="SSF48208">
    <property type="entry name" value="Six-hairpin glycosidases"/>
    <property type="match status" value="1"/>
</dbReference>
<dbReference type="Gene3D" id="1.50.10.10">
    <property type="match status" value="1"/>
</dbReference>
<protein>
    <submittedName>
        <fullName evidence="3">Glycoside hydrolase family 15 protein</fullName>
    </submittedName>
</protein>
<dbReference type="RefSeq" id="WP_149771608.1">
    <property type="nucleotide sequence ID" value="NZ_VDFQ02000007.1"/>
</dbReference>
<dbReference type="InterPro" id="IPR011613">
    <property type="entry name" value="GH15-like"/>
</dbReference>
<dbReference type="AlphaFoldDB" id="A0A5Q6RJY0"/>
<dbReference type="OrthoDB" id="3902805at2"/>
<dbReference type="GO" id="GO:0004553">
    <property type="term" value="F:hydrolase activity, hydrolyzing O-glycosyl compounds"/>
    <property type="evidence" value="ECO:0007669"/>
    <property type="project" value="TreeGrafter"/>
</dbReference>
<dbReference type="Pfam" id="PF19291">
    <property type="entry name" value="TREH_N"/>
    <property type="match status" value="1"/>
</dbReference>
<dbReference type="EMBL" id="VDFQ02000007">
    <property type="protein sequence ID" value="KAA1418319.1"/>
    <property type="molecule type" value="Genomic_DNA"/>
</dbReference>
<feature type="domain" description="GH15-like" evidence="1">
    <location>
        <begin position="218"/>
        <end position="590"/>
    </location>
</feature>
<evidence type="ECO:0000259" key="1">
    <source>
        <dbReference type="Pfam" id="PF00723"/>
    </source>
</evidence>
<evidence type="ECO:0000313" key="3">
    <source>
        <dbReference type="EMBL" id="KAA1418319.1"/>
    </source>
</evidence>
<accession>A0A5Q6RJY0</accession>
<reference evidence="3 4" key="1">
    <citation type="submission" date="2019-09" db="EMBL/GenBank/DDBJ databases">
        <title>Mumia zhuanghuii sp. nov. isolated from the intestinal contents of plateau pika (Ochotona curzoniae) in the Qinghai-Tibet plateau of China.</title>
        <authorList>
            <person name="Tian Z."/>
        </authorList>
    </citation>
    <scope>NUCLEOTIDE SEQUENCE [LARGE SCALE GENOMIC DNA]</scope>
    <source>
        <strain evidence="4">350</strain>
    </source>
</reference>
<evidence type="ECO:0000313" key="4">
    <source>
        <dbReference type="Proteomes" id="UP000307768"/>
    </source>
</evidence>
<proteinExistence type="predicted"/>
<dbReference type="Proteomes" id="UP000307768">
    <property type="component" value="Unassembled WGS sequence"/>
</dbReference>
<keyword evidence="3" id="KW-0378">Hydrolase</keyword>
<dbReference type="PANTHER" id="PTHR31616">
    <property type="entry name" value="TREHALASE"/>
    <property type="match status" value="1"/>
</dbReference>
<comment type="caution">
    <text evidence="3">The sequence shown here is derived from an EMBL/GenBank/DDBJ whole genome shotgun (WGS) entry which is preliminary data.</text>
</comment>
<dbReference type="InterPro" id="IPR008928">
    <property type="entry name" value="6-hairpin_glycosidase_sf"/>
</dbReference>
<dbReference type="Pfam" id="PF00723">
    <property type="entry name" value="Glyco_hydro_15"/>
    <property type="match status" value="1"/>
</dbReference>